<dbReference type="KEGG" id="esa:ESA_02602"/>
<gene>
    <name evidence="1" type="ordered locus">ESA_02602</name>
</gene>
<evidence type="ECO:0000313" key="1">
    <source>
        <dbReference type="EMBL" id="ABU77842.1"/>
    </source>
</evidence>
<dbReference type="HOGENOM" id="CLU_1330209_0_0_6"/>
<evidence type="ECO:0000313" key="2">
    <source>
        <dbReference type="Proteomes" id="UP000000260"/>
    </source>
</evidence>
<dbReference type="EMBL" id="CP000783">
    <property type="protein sequence ID" value="ABU77842.1"/>
    <property type="molecule type" value="Genomic_DNA"/>
</dbReference>
<accession>A7MIW5</accession>
<organism evidence="1 2">
    <name type="scientific">Cronobacter sakazakii (strain ATCC BAA-894)</name>
    <name type="common">Enterobacter sakazakii</name>
    <dbReference type="NCBI Taxonomy" id="290339"/>
    <lineage>
        <taxon>Bacteria</taxon>
        <taxon>Pseudomonadati</taxon>
        <taxon>Pseudomonadota</taxon>
        <taxon>Gammaproteobacteria</taxon>
        <taxon>Enterobacterales</taxon>
        <taxon>Enterobacteriaceae</taxon>
        <taxon>Cronobacter</taxon>
    </lineage>
</organism>
<dbReference type="AlphaFoldDB" id="A7MIW5"/>
<sequence length="216" mass="24395">MMSEVTDHAILLVNQYGTTVFGICRFVVTQYCRFFFTVRNDGDLVSRNAFTLQVHLNGVSTTLAQGDVVLRGAALIRVTFNSHFVRRVATQEVSVRIQHCSEVRTDVVLVQIEVNDVVLLQLLHLQTRLLFRRHVAAVAVHTSAGTQHAFAALVIAGVLVRRTRCDCHNRQSDHQPFQHFIQLHFFDSFSNQLIIITDTATRQAILPVHQLPEDAL</sequence>
<keyword evidence="2" id="KW-1185">Reference proteome</keyword>
<name>A7MIW5_CROS8</name>
<proteinExistence type="predicted"/>
<protein>
    <submittedName>
        <fullName evidence="1">Uncharacterized protein</fullName>
    </submittedName>
</protein>
<dbReference type="Proteomes" id="UP000000260">
    <property type="component" value="Chromosome"/>
</dbReference>
<reference evidence="1 2" key="1">
    <citation type="journal article" date="2010" name="PLoS ONE">
        <title>Genome sequence of Cronobacter sakazakii BAA-894 and comparative genomic hybridization analysis with other Cronobacter species.</title>
        <authorList>
            <person name="Kucerova E."/>
            <person name="Clifton S.W."/>
            <person name="Xia X.Q."/>
            <person name="Long F."/>
            <person name="Porwollik S."/>
            <person name="Fulton L."/>
            <person name="Fronick C."/>
            <person name="Minx P."/>
            <person name="Kyung K."/>
            <person name="Warren W."/>
            <person name="Fulton R."/>
            <person name="Feng D."/>
            <person name="Wollam A."/>
            <person name="Shah N."/>
            <person name="Bhonagiri V."/>
            <person name="Nash W.E."/>
            <person name="Hallsworth-Pepin K."/>
            <person name="Wilson R.K."/>
            <person name="McClelland M."/>
            <person name="Forsythe S.J."/>
        </authorList>
    </citation>
    <scope>NUCLEOTIDE SEQUENCE [LARGE SCALE GENOMIC DNA]</scope>
    <source>
        <strain evidence="1 2">ATCC BAA-894</strain>
    </source>
</reference>